<dbReference type="EMBL" id="CAMPGE010022395">
    <property type="protein sequence ID" value="CAI2380439.1"/>
    <property type="molecule type" value="Genomic_DNA"/>
</dbReference>
<evidence type="ECO:0000313" key="3">
    <source>
        <dbReference type="Proteomes" id="UP001295684"/>
    </source>
</evidence>
<name>A0AAD1XX29_EUPCR</name>
<sequence>MESTSSRNSLSPTKDNLNRRGNPNPRMNSPVAKAEMQTQSLRRQVTKKHSGSRGRRVHHKLVTGGQDSLRKVFSEERSINTANMKYPASKRLGLFNTGDLLQGNKESEKISDVLRRNGGNSIIIPDLCHEISFDTPDPHPKNPWKMFGELIFKKNLNMSYLVNIRNCKKKILESLKKLNTLKGTILKNFEVYQNYIFKMFIKGKKYQEDKHMLAFLALSNDKLYFKFLRQAIIKKDDFESLMGDNLQTIEKHSMFFNQERYIMHERSLINCMKKMENDESFREKLINVQTRALFLPDLSSFHSECSKNNLENSSNISNSELLEAEEGSQEMINVKSPQKLKQLKKILPKEMHKRLSVVAGSIGNKYHQKKSMSVLVDMHNAKRKHSKFGPVNKRGALVKLKTSVAVHSPEESGETMVRISEDDCIEEDEFSDTSGSQSKINKKDLADDKQQNIDKKIVMRKILKHKAKLNNILVKRIHNLKAKMPCLSPLKRVKMRDASTTIPSRMPSHSKSVNRTTNKARNRVLFAPQKDKFSLTRIQNTSVQSPVVTRKAKSPMISLPQAFSHSIITQSPINPGVNTPAGNKKIRRKYAKIDMLKAKCSKFASYKVKFRLADL</sequence>
<gene>
    <name evidence="2" type="ORF">ECRASSUSDP1_LOCUS21873</name>
</gene>
<evidence type="ECO:0000256" key="1">
    <source>
        <dbReference type="SAM" id="MobiDB-lite"/>
    </source>
</evidence>
<proteinExistence type="predicted"/>
<comment type="caution">
    <text evidence="2">The sequence shown here is derived from an EMBL/GenBank/DDBJ whole genome shotgun (WGS) entry which is preliminary data.</text>
</comment>
<reference evidence="2" key="1">
    <citation type="submission" date="2023-07" db="EMBL/GenBank/DDBJ databases">
        <authorList>
            <consortium name="AG Swart"/>
            <person name="Singh M."/>
            <person name="Singh A."/>
            <person name="Seah K."/>
            <person name="Emmerich C."/>
        </authorList>
    </citation>
    <scope>NUCLEOTIDE SEQUENCE</scope>
    <source>
        <strain evidence="2">DP1</strain>
    </source>
</reference>
<keyword evidence="3" id="KW-1185">Reference proteome</keyword>
<feature type="compositionally biased region" description="Basic residues" evidence="1">
    <location>
        <begin position="44"/>
        <end position="61"/>
    </location>
</feature>
<feature type="region of interest" description="Disordered" evidence="1">
    <location>
        <begin position="1"/>
        <end position="66"/>
    </location>
</feature>
<accession>A0AAD1XX29</accession>
<feature type="compositionally biased region" description="Polar residues" evidence="1">
    <location>
        <begin position="1"/>
        <end position="27"/>
    </location>
</feature>
<organism evidence="2 3">
    <name type="scientific">Euplotes crassus</name>
    <dbReference type="NCBI Taxonomy" id="5936"/>
    <lineage>
        <taxon>Eukaryota</taxon>
        <taxon>Sar</taxon>
        <taxon>Alveolata</taxon>
        <taxon>Ciliophora</taxon>
        <taxon>Intramacronucleata</taxon>
        <taxon>Spirotrichea</taxon>
        <taxon>Hypotrichia</taxon>
        <taxon>Euplotida</taxon>
        <taxon>Euplotidae</taxon>
        <taxon>Moneuplotes</taxon>
    </lineage>
</organism>
<protein>
    <submittedName>
        <fullName evidence="2">Uncharacterized protein</fullName>
    </submittedName>
</protein>
<dbReference type="AlphaFoldDB" id="A0AAD1XX29"/>
<dbReference type="Proteomes" id="UP001295684">
    <property type="component" value="Unassembled WGS sequence"/>
</dbReference>
<evidence type="ECO:0000313" key="2">
    <source>
        <dbReference type="EMBL" id="CAI2380439.1"/>
    </source>
</evidence>